<evidence type="ECO:0000256" key="13">
    <source>
        <dbReference type="ARBA" id="ARBA00023098"/>
    </source>
</evidence>
<evidence type="ECO:0000256" key="2">
    <source>
        <dbReference type="ARBA" id="ARBA00004609"/>
    </source>
</evidence>
<evidence type="ECO:0000256" key="8">
    <source>
        <dbReference type="ARBA" id="ARBA00022723"/>
    </source>
</evidence>
<dbReference type="SUPFAM" id="SSF53649">
    <property type="entry name" value="Alkaline phosphatase-like"/>
    <property type="match status" value="1"/>
</dbReference>
<comment type="catalytic activity">
    <reaction evidence="30">
        <text>1-(9Z,12Z)-octadecadienoyl-sn-glycero-3-phosphocholine + H2O = 1-(9Z,12Z-octadecadienoyl)-sn-glycerol + phosphocholine + H(+)</text>
        <dbReference type="Rhea" id="RHEA:41115"/>
        <dbReference type="ChEBI" id="CHEBI:15377"/>
        <dbReference type="ChEBI" id="CHEBI:15378"/>
        <dbReference type="ChEBI" id="CHEBI:28733"/>
        <dbReference type="ChEBI" id="CHEBI:75561"/>
        <dbReference type="ChEBI" id="CHEBI:295975"/>
    </reaction>
    <physiologicalReaction direction="left-to-right" evidence="30">
        <dbReference type="Rhea" id="RHEA:41116"/>
    </physiologicalReaction>
</comment>
<evidence type="ECO:0000256" key="19">
    <source>
        <dbReference type="ARBA" id="ARBA00032556"/>
    </source>
</evidence>
<dbReference type="InterPro" id="IPR017850">
    <property type="entry name" value="Alkaline_phosphatase_core_sf"/>
</dbReference>
<comment type="similarity">
    <text evidence="3">Belongs to the nucleotide pyrophosphatase/phosphodiesterase family.</text>
</comment>
<evidence type="ECO:0000256" key="18">
    <source>
        <dbReference type="ARBA" id="ARBA00031167"/>
    </source>
</evidence>
<evidence type="ECO:0000256" key="28">
    <source>
        <dbReference type="ARBA" id="ARBA00048234"/>
    </source>
</evidence>
<evidence type="ECO:0000256" key="3">
    <source>
        <dbReference type="ARBA" id="ARBA00010594"/>
    </source>
</evidence>
<dbReference type="GO" id="GO:0005886">
    <property type="term" value="C:plasma membrane"/>
    <property type="evidence" value="ECO:0007669"/>
    <property type="project" value="UniProtKB-SubCell"/>
</dbReference>
<evidence type="ECO:0000256" key="1">
    <source>
        <dbReference type="ARBA" id="ARBA00001947"/>
    </source>
</evidence>
<evidence type="ECO:0000256" key="5">
    <source>
        <dbReference type="ARBA" id="ARBA00022475"/>
    </source>
</evidence>
<evidence type="ECO:0000256" key="6">
    <source>
        <dbReference type="ARBA" id="ARBA00022553"/>
    </source>
</evidence>
<comment type="catalytic activity">
    <reaction evidence="27">
        <text>1-hexadecanoyl-sn-glycero-3-phosphocholine + H2O = 1-hexadecanoyl-sn-glycerol + phosphocholine + H(+)</text>
        <dbReference type="Rhea" id="RHEA:41119"/>
        <dbReference type="ChEBI" id="CHEBI:15377"/>
        <dbReference type="ChEBI" id="CHEBI:15378"/>
        <dbReference type="ChEBI" id="CHEBI:72998"/>
        <dbReference type="ChEBI" id="CHEBI:75542"/>
        <dbReference type="ChEBI" id="CHEBI:295975"/>
    </reaction>
    <physiologicalReaction direction="left-to-right" evidence="27">
        <dbReference type="Rhea" id="RHEA:41120"/>
    </physiologicalReaction>
</comment>
<comment type="catalytic activity">
    <reaction evidence="28">
        <text>sphing-4-enine-phosphocholine + H2O = sphing-4-enine + phosphocholine + H(+)</text>
        <dbReference type="Rhea" id="RHEA:41095"/>
        <dbReference type="ChEBI" id="CHEBI:15377"/>
        <dbReference type="ChEBI" id="CHEBI:15378"/>
        <dbReference type="ChEBI" id="CHEBI:57756"/>
        <dbReference type="ChEBI" id="CHEBI:58906"/>
        <dbReference type="ChEBI" id="CHEBI:295975"/>
    </reaction>
    <physiologicalReaction direction="left-to-right" evidence="28">
        <dbReference type="Rhea" id="RHEA:41096"/>
    </physiologicalReaction>
</comment>
<feature type="signal peptide" evidence="32">
    <location>
        <begin position="1"/>
        <end position="20"/>
    </location>
</feature>
<comment type="function">
    <text evidence="20">Choline-specific glycerophosphodiesterase that hydrolyzes glycerophosphocholine (GPC) and lysophosphatidylcholine (LPC) and contributes to supplying choline to the cells. Has a preference for LPC with short (12:0 and 14:0) or polyunsaturated (18:2 and 20:4) fatty acids. In vitro, hydrolyzes only choline-containing lysophospholipids, such as sphingosylphosphorylcholine (SPC), platelet-activating factor (PAF) and lysoPAF, but not other lysophospholipids.</text>
</comment>
<evidence type="ECO:0000256" key="14">
    <source>
        <dbReference type="ARBA" id="ARBA00023136"/>
    </source>
</evidence>
<comment type="cofactor">
    <cofactor evidence="1">
        <name>Zn(2+)</name>
        <dbReference type="ChEBI" id="CHEBI:29105"/>
    </cofactor>
</comment>
<keyword evidence="14" id="KW-0472">Membrane</keyword>
<evidence type="ECO:0000256" key="17">
    <source>
        <dbReference type="ARBA" id="ARBA00023288"/>
    </source>
</evidence>
<keyword evidence="17" id="KW-0449">Lipoprotein</keyword>
<dbReference type="PANTHER" id="PTHR10151:SF66">
    <property type="entry name" value="GLYCEROPHOSPHOCHOLINE CHOLINEPHOSPHODIESTERASE ENPP6"/>
    <property type="match status" value="1"/>
</dbReference>
<protein>
    <recommendedName>
        <fullName evidence="4">glycerophosphocholine cholinephosphodiesterase</fullName>
        <ecNumber evidence="4">3.1.4.38</ecNumber>
    </recommendedName>
    <alternativeName>
        <fullName evidence="19">Choline-specific glycerophosphodiester phosphodiesterase</fullName>
    </alternativeName>
    <alternativeName>
        <fullName evidence="18">Ectonucleotide pyrophosphatase/phosphodiesterase family member 6</fullName>
    </alternativeName>
</protein>
<evidence type="ECO:0000256" key="15">
    <source>
        <dbReference type="ARBA" id="ARBA00023157"/>
    </source>
</evidence>
<accession>A0AAV5TUF7</accession>
<keyword evidence="34" id="KW-1185">Reference proteome</keyword>
<comment type="catalytic activity">
    <reaction evidence="21">
        <text>1-dodecanoyl-sn-glycero-3-phosphocholine + H2O = 1-dodecanoyl-sn-glycerol + phosphocholine + H(+)</text>
        <dbReference type="Rhea" id="RHEA:41127"/>
        <dbReference type="ChEBI" id="CHEBI:15377"/>
        <dbReference type="ChEBI" id="CHEBI:15378"/>
        <dbReference type="ChEBI" id="CHEBI:74966"/>
        <dbReference type="ChEBI" id="CHEBI:75529"/>
        <dbReference type="ChEBI" id="CHEBI:295975"/>
    </reaction>
    <physiologicalReaction direction="left-to-right" evidence="21">
        <dbReference type="Rhea" id="RHEA:41128"/>
    </physiologicalReaction>
</comment>
<keyword evidence="12" id="KW-0442">Lipid degradation</keyword>
<evidence type="ECO:0000256" key="11">
    <source>
        <dbReference type="ARBA" id="ARBA00022833"/>
    </source>
</evidence>
<evidence type="ECO:0000256" key="20">
    <source>
        <dbReference type="ARBA" id="ARBA00046203"/>
    </source>
</evidence>
<feature type="non-terminal residue" evidence="33">
    <location>
        <position position="131"/>
    </location>
</feature>
<comment type="catalytic activity">
    <reaction evidence="23">
        <text>glycero-2-phosphocholine + H2O = phosphocholine + glycerol + H(+)</text>
        <dbReference type="Rhea" id="RHEA:61684"/>
        <dbReference type="ChEBI" id="CHEBI:15377"/>
        <dbReference type="ChEBI" id="CHEBI:15378"/>
        <dbReference type="ChEBI" id="CHEBI:17754"/>
        <dbReference type="ChEBI" id="CHEBI:144950"/>
        <dbReference type="ChEBI" id="CHEBI:295975"/>
    </reaction>
    <physiologicalReaction direction="left-to-right" evidence="23">
        <dbReference type="Rhea" id="RHEA:61685"/>
    </physiologicalReaction>
</comment>
<evidence type="ECO:0000256" key="9">
    <source>
        <dbReference type="ARBA" id="ARBA00022729"/>
    </source>
</evidence>
<dbReference type="GO" id="GO:0016042">
    <property type="term" value="P:lipid catabolic process"/>
    <property type="evidence" value="ECO:0007669"/>
    <property type="project" value="UniProtKB-KW"/>
</dbReference>
<evidence type="ECO:0000256" key="4">
    <source>
        <dbReference type="ARBA" id="ARBA00012318"/>
    </source>
</evidence>
<dbReference type="GO" id="GO:0047390">
    <property type="term" value="F:glycerophosphocholine cholinephosphodiesterase activity"/>
    <property type="evidence" value="ECO:0007669"/>
    <property type="project" value="UniProtKB-EC"/>
</dbReference>
<dbReference type="Proteomes" id="UP001432027">
    <property type="component" value="Unassembled WGS sequence"/>
</dbReference>
<keyword evidence="6" id="KW-0597">Phosphoprotein</keyword>
<reference evidence="33" key="1">
    <citation type="submission" date="2023-10" db="EMBL/GenBank/DDBJ databases">
        <title>Genome assembly of Pristionchus species.</title>
        <authorList>
            <person name="Yoshida K."/>
            <person name="Sommer R.J."/>
        </authorList>
    </citation>
    <scope>NUCLEOTIDE SEQUENCE</scope>
    <source>
        <strain evidence="33">RS0144</strain>
    </source>
</reference>
<organism evidence="33 34">
    <name type="scientific">Pristionchus entomophagus</name>
    <dbReference type="NCBI Taxonomy" id="358040"/>
    <lineage>
        <taxon>Eukaryota</taxon>
        <taxon>Metazoa</taxon>
        <taxon>Ecdysozoa</taxon>
        <taxon>Nematoda</taxon>
        <taxon>Chromadorea</taxon>
        <taxon>Rhabditida</taxon>
        <taxon>Rhabditina</taxon>
        <taxon>Diplogasteromorpha</taxon>
        <taxon>Diplogasteroidea</taxon>
        <taxon>Neodiplogasteridae</taxon>
        <taxon>Pristionchus</taxon>
    </lineage>
</organism>
<evidence type="ECO:0000256" key="23">
    <source>
        <dbReference type="ARBA" id="ARBA00047482"/>
    </source>
</evidence>
<dbReference type="InterPro" id="IPR002591">
    <property type="entry name" value="Phosphodiest/P_Trfase"/>
</dbReference>
<keyword evidence="13" id="KW-0443">Lipid metabolism</keyword>
<evidence type="ECO:0000256" key="29">
    <source>
        <dbReference type="ARBA" id="ARBA00048703"/>
    </source>
</evidence>
<evidence type="ECO:0000256" key="27">
    <source>
        <dbReference type="ARBA" id="ARBA00048209"/>
    </source>
</evidence>
<evidence type="ECO:0000256" key="25">
    <source>
        <dbReference type="ARBA" id="ARBA00047600"/>
    </source>
</evidence>
<keyword evidence="10" id="KW-0378">Hydrolase</keyword>
<evidence type="ECO:0000256" key="31">
    <source>
        <dbReference type="ARBA" id="ARBA00049320"/>
    </source>
</evidence>
<evidence type="ECO:0000256" key="10">
    <source>
        <dbReference type="ARBA" id="ARBA00022801"/>
    </source>
</evidence>
<dbReference type="GO" id="GO:0098552">
    <property type="term" value="C:side of membrane"/>
    <property type="evidence" value="ECO:0007669"/>
    <property type="project" value="UniProtKB-KW"/>
</dbReference>
<comment type="catalytic activity">
    <reaction evidence="24">
        <text>a 1-O-alkyl-sn-glycero-3-phosphocholine + H2O = a 1-O-alkyl-sn-glycerol + phosphocholine + H(+)</text>
        <dbReference type="Rhea" id="RHEA:36083"/>
        <dbReference type="ChEBI" id="CHEBI:15377"/>
        <dbReference type="ChEBI" id="CHEBI:15378"/>
        <dbReference type="ChEBI" id="CHEBI:15850"/>
        <dbReference type="ChEBI" id="CHEBI:30909"/>
        <dbReference type="ChEBI" id="CHEBI:295975"/>
    </reaction>
    <physiologicalReaction direction="left-to-right" evidence="24">
        <dbReference type="Rhea" id="RHEA:36084"/>
    </physiologicalReaction>
</comment>
<evidence type="ECO:0000256" key="30">
    <source>
        <dbReference type="ARBA" id="ARBA00049092"/>
    </source>
</evidence>
<evidence type="ECO:0000256" key="32">
    <source>
        <dbReference type="SAM" id="SignalP"/>
    </source>
</evidence>
<dbReference type="GO" id="GO:0046872">
    <property type="term" value="F:metal ion binding"/>
    <property type="evidence" value="ECO:0007669"/>
    <property type="project" value="UniProtKB-KW"/>
</dbReference>
<keyword evidence="9 32" id="KW-0732">Signal</keyword>
<comment type="caution">
    <text evidence="33">The sequence shown here is derived from an EMBL/GenBank/DDBJ whole genome shotgun (WGS) entry which is preliminary data.</text>
</comment>
<evidence type="ECO:0000256" key="7">
    <source>
        <dbReference type="ARBA" id="ARBA00022622"/>
    </source>
</evidence>
<evidence type="ECO:0000256" key="16">
    <source>
        <dbReference type="ARBA" id="ARBA00023180"/>
    </source>
</evidence>
<proteinExistence type="inferred from homology"/>
<evidence type="ECO:0000256" key="26">
    <source>
        <dbReference type="ARBA" id="ARBA00047779"/>
    </source>
</evidence>
<keyword evidence="5" id="KW-1003">Cell membrane</keyword>
<comment type="catalytic activity">
    <reaction evidence="22">
        <text>1-(9Z-octadecenoyl)-sn-glycero-3-phosphocholine + H2O = 1-(9Z-octadecenoyl)-sn-glycerol + phosphocholine + H(+)</text>
        <dbReference type="Rhea" id="RHEA:41091"/>
        <dbReference type="ChEBI" id="CHEBI:15377"/>
        <dbReference type="ChEBI" id="CHEBI:15378"/>
        <dbReference type="ChEBI" id="CHEBI:28610"/>
        <dbReference type="ChEBI" id="CHEBI:75757"/>
        <dbReference type="ChEBI" id="CHEBI:295975"/>
    </reaction>
    <physiologicalReaction direction="left-to-right" evidence="22">
        <dbReference type="Rhea" id="RHEA:41092"/>
    </physiologicalReaction>
</comment>
<comment type="catalytic activity">
    <reaction evidence="31">
        <text>1-(5Z,8Z,11Z,14Z-eicosatetraenoyl)-sn-glycero-3-phosphocholine + H2O = 1-(5Z,8Z,11Z,14Z-eicosatetraenoyl)-sn-glycerol + phosphocholine + H(+)</text>
        <dbReference type="Rhea" id="RHEA:41003"/>
        <dbReference type="ChEBI" id="CHEBI:15377"/>
        <dbReference type="ChEBI" id="CHEBI:15378"/>
        <dbReference type="ChEBI" id="CHEBI:34071"/>
        <dbReference type="ChEBI" id="CHEBI:74344"/>
        <dbReference type="ChEBI" id="CHEBI:295975"/>
    </reaction>
    <physiologicalReaction direction="left-to-right" evidence="31">
        <dbReference type="Rhea" id="RHEA:41004"/>
    </physiologicalReaction>
</comment>
<evidence type="ECO:0000313" key="33">
    <source>
        <dbReference type="EMBL" id="GMS97901.1"/>
    </source>
</evidence>
<dbReference type="PANTHER" id="PTHR10151">
    <property type="entry name" value="ECTONUCLEOTIDE PYROPHOSPHATASE/PHOSPHODIESTERASE"/>
    <property type="match status" value="1"/>
</dbReference>
<evidence type="ECO:0000256" key="21">
    <source>
        <dbReference type="ARBA" id="ARBA00047290"/>
    </source>
</evidence>
<evidence type="ECO:0000256" key="24">
    <source>
        <dbReference type="ARBA" id="ARBA00047494"/>
    </source>
</evidence>
<comment type="catalytic activity">
    <reaction evidence="26">
        <text>1-tetradecanoyl-sn-glycero-3-phosphocholine + H2O = 1-tetradecanoyl-sn-glycerol + phosphocholine + H(+)</text>
        <dbReference type="Rhea" id="RHEA:40999"/>
        <dbReference type="ChEBI" id="CHEBI:15377"/>
        <dbReference type="ChEBI" id="CHEBI:15378"/>
        <dbReference type="ChEBI" id="CHEBI:64489"/>
        <dbReference type="ChEBI" id="CHEBI:75536"/>
        <dbReference type="ChEBI" id="CHEBI:295975"/>
    </reaction>
    <physiologicalReaction direction="left-to-right" evidence="26">
        <dbReference type="Rhea" id="RHEA:41000"/>
    </physiologicalReaction>
</comment>
<evidence type="ECO:0000256" key="22">
    <source>
        <dbReference type="ARBA" id="ARBA00047322"/>
    </source>
</evidence>
<keyword evidence="7" id="KW-0336">GPI-anchor</keyword>
<evidence type="ECO:0000256" key="12">
    <source>
        <dbReference type="ARBA" id="ARBA00022963"/>
    </source>
</evidence>
<dbReference type="AlphaFoldDB" id="A0AAV5TUF7"/>
<dbReference type="EC" id="3.1.4.38" evidence="4"/>
<keyword evidence="11" id="KW-0862">Zinc</keyword>
<comment type="catalytic activity">
    <reaction evidence="29">
        <text>sn-glycerol 3-phosphocholine + H2O = phosphocholine + glycerol + H(+)</text>
        <dbReference type="Rhea" id="RHEA:19545"/>
        <dbReference type="ChEBI" id="CHEBI:15377"/>
        <dbReference type="ChEBI" id="CHEBI:15378"/>
        <dbReference type="ChEBI" id="CHEBI:16870"/>
        <dbReference type="ChEBI" id="CHEBI:17754"/>
        <dbReference type="ChEBI" id="CHEBI:295975"/>
        <dbReference type="EC" id="3.1.4.38"/>
    </reaction>
    <physiologicalReaction direction="left-to-right" evidence="29">
        <dbReference type="Rhea" id="RHEA:19546"/>
    </physiologicalReaction>
</comment>
<gene>
    <name evidence="33" type="ORF">PENTCL1PPCAC_20076</name>
</gene>
<sequence length="131" mass="15345">MRRSLSFFILLFLLFHHGTSQKIIVIIAEGLEGSEFHKYSQYDAFNTMQEHGVVSTKLYPVFPSLPLPNRYSLFTGLTPRKHGLISSHIYNWRSGKSFNGFSSRSDLEYSQWWGALPRRREWRCSISQNVR</sequence>
<comment type="subcellular location">
    <subcellularLocation>
        <location evidence="2">Cell membrane</location>
        <topology evidence="2">Lipid-anchor</topology>
        <topology evidence="2">GPI-anchor</topology>
    </subcellularLocation>
</comment>
<dbReference type="Gene3D" id="3.40.720.10">
    <property type="entry name" value="Alkaline Phosphatase, subunit A"/>
    <property type="match status" value="1"/>
</dbReference>
<name>A0AAV5TUF7_9BILA</name>
<dbReference type="EMBL" id="BTSX01000004">
    <property type="protein sequence ID" value="GMS97901.1"/>
    <property type="molecule type" value="Genomic_DNA"/>
</dbReference>
<dbReference type="Pfam" id="PF01663">
    <property type="entry name" value="Phosphodiest"/>
    <property type="match status" value="1"/>
</dbReference>
<keyword evidence="8" id="KW-0479">Metal-binding</keyword>
<evidence type="ECO:0000313" key="34">
    <source>
        <dbReference type="Proteomes" id="UP001432027"/>
    </source>
</evidence>
<feature type="chain" id="PRO_5043484440" description="glycerophosphocholine cholinephosphodiesterase" evidence="32">
    <location>
        <begin position="21"/>
        <end position="131"/>
    </location>
</feature>
<comment type="catalytic activity">
    <reaction evidence="25">
        <text>a 1-acyl-sn-glycero-3-phosphocholine + H2O = a 1-acyl-sn-glycerol + phosphocholine + H(+)</text>
        <dbReference type="Rhea" id="RHEA:44720"/>
        <dbReference type="ChEBI" id="CHEBI:15377"/>
        <dbReference type="ChEBI" id="CHEBI:15378"/>
        <dbReference type="ChEBI" id="CHEBI:58168"/>
        <dbReference type="ChEBI" id="CHEBI:64683"/>
        <dbReference type="ChEBI" id="CHEBI:295975"/>
    </reaction>
    <physiologicalReaction direction="left-to-right" evidence="25">
        <dbReference type="Rhea" id="RHEA:44721"/>
    </physiologicalReaction>
</comment>
<keyword evidence="16" id="KW-0325">Glycoprotein</keyword>
<keyword evidence="15" id="KW-1015">Disulfide bond</keyword>